<dbReference type="WBParaSite" id="Hba_03060">
    <property type="protein sequence ID" value="Hba_03060"/>
    <property type="gene ID" value="Hba_03060"/>
</dbReference>
<dbReference type="Proteomes" id="UP000095283">
    <property type="component" value="Unplaced"/>
</dbReference>
<protein>
    <submittedName>
        <fullName evidence="2">Ovule protein</fullName>
    </submittedName>
</protein>
<dbReference type="AlphaFoldDB" id="A0A1I7WDT5"/>
<accession>A0A1I7WDT5</accession>
<name>A0A1I7WDT5_HETBA</name>
<organism evidence="1 2">
    <name type="scientific">Heterorhabditis bacteriophora</name>
    <name type="common">Entomopathogenic nematode worm</name>
    <dbReference type="NCBI Taxonomy" id="37862"/>
    <lineage>
        <taxon>Eukaryota</taxon>
        <taxon>Metazoa</taxon>
        <taxon>Ecdysozoa</taxon>
        <taxon>Nematoda</taxon>
        <taxon>Chromadorea</taxon>
        <taxon>Rhabditida</taxon>
        <taxon>Rhabditina</taxon>
        <taxon>Rhabditomorpha</taxon>
        <taxon>Strongyloidea</taxon>
        <taxon>Heterorhabditidae</taxon>
        <taxon>Heterorhabditis</taxon>
    </lineage>
</organism>
<sequence>MLKYFSALHRNSFFIPLTSGVAICYHVGRLLQVLDQCIIALRSHDPSGQDTILLVVLYEKCRKHGDNYDFRPLPLLLWYNGDISVFRHKKTQ</sequence>
<proteinExistence type="predicted"/>
<evidence type="ECO:0000313" key="2">
    <source>
        <dbReference type="WBParaSite" id="Hba_03060"/>
    </source>
</evidence>
<keyword evidence="1" id="KW-1185">Reference proteome</keyword>
<evidence type="ECO:0000313" key="1">
    <source>
        <dbReference type="Proteomes" id="UP000095283"/>
    </source>
</evidence>
<reference evidence="2" key="1">
    <citation type="submission" date="2016-11" db="UniProtKB">
        <authorList>
            <consortium name="WormBaseParasite"/>
        </authorList>
    </citation>
    <scope>IDENTIFICATION</scope>
</reference>